<keyword evidence="3" id="KW-0479">Metal-binding</keyword>
<dbReference type="Proteomes" id="UP000198284">
    <property type="component" value="Unassembled WGS sequence"/>
</dbReference>
<feature type="non-terminal residue" evidence="7">
    <location>
        <position position="122"/>
    </location>
</feature>
<reference evidence="7 8" key="1">
    <citation type="submission" date="2017-06" db="EMBL/GenBank/DDBJ databases">
        <authorList>
            <person name="Kim H.J."/>
            <person name="Triplett B.A."/>
        </authorList>
    </citation>
    <scope>NUCLEOTIDE SEQUENCE [LARGE SCALE GENOMIC DNA]</scope>
    <source>
        <strain evidence="7 8">U15</strain>
    </source>
</reference>
<dbReference type="EMBL" id="FZOT01000033">
    <property type="protein sequence ID" value="SNT38320.1"/>
    <property type="molecule type" value="Genomic_DNA"/>
</dbReference>
<dbReference type="InterPro" id="IPR017938">
    <property type="entry name" value="Riboflavin_synthase-like_b-brl"/>
</dbReference>
<evidence type="ECO:0000256" key="2">
    <source>
        <dbReference type="ARBA" id="ARBA00022714"/>
    </source>
</evidence>
<gene>
    <name evidence="7" type="ORF">SAMN06265795_13315</name>
</gene>
<keyword evidence="1" id="KW-0285">Flavoprotein</keyword>
<feature type="domain" description="FAD-binding FR-type" evidence="6">
    <location>
        <begin position="1"/>
        <end position="103"/>
    </location>
</feature>
<dbReference type="CDD" id="cd06185">
    <property type="entry name" value="PDR_like"/>
    <property type="match status" value="1"/>
</dbReference>
<evidence type="ECO:0000313" key="7">
    <source>
        <dbReference type="EMBL" id="SNT38320.1"/>
    </source>
</evidence>
<organism evidence="7 8">
    <name type="scientific">Noviherbaspirillum humi</name>
    <dbReference type="NCBI Taxonomy" id="1688639"/>
    <lineage>
        <taxon>Bacteria</taxon>
        <taxon>Pseudomonadati</taxon>
        <taxon>Pseudomonadota</taxon>
        <taxon>Betaproteobacteria</taxon>
        <taxon>Burkholderiales</taxon>
        <taxon>Oxalobacteraceae</taxon>
        <taxon>Noviherbaspirillum</taxon>
    </lineage>
</organism>
<dbReference type="InterPro" id="IPR039261">
    <property type="entry name" value="FNR_nucleotide-bd"/>
</dbReference>
<dbReference type="SUPFAM" id="SSF52343">
    <property type="entry name" value="Ferredoxin reductase-like, C-terminal NADP-linked domain"/>
    <property type="match status" value="1"/>
</dbReference>
<evidence type="ECO:0000256" key="1">
    <source>
        <dbReference type="ARBA" id="ARBA00022630"/>
    </source>
</evidence>
<dbReference type="RefSeq" id="WP_176442640.1">
    <property type="nucleotide sequence ID" value="NZ_FZOT01000033.1"/>
</dbReference>
<protein>
    <submittedName>
        <fullName evidence="7">Oxidoreductase FAD-binding domain-containing protein</fullName>
    </submittedName>
</protein>
<evidence type="ECO:0000256" key="5">
    <source>
        <dbReference type="ARBA" id="ARBA00023014"/>
    </source>
</evidence>
<keyword evidence="4" id="KW-0408">Iron</keyword>
<dbReference type="AlphaFoldDB" id="A0A239M792"/>
<dbReference type="Gene3D" id="2.40.30.10">
    <property type="entry name" value="Translation factors"/>
    <property type="match status" value="1"/>
</dbReference>
<dbReference type="PRINTS" id="PR00409">
    <property type="entry name" value="PHDIOXRDTASE"/>
</dbReference>
<keyword evidence="8" id="KW-1185">Reference proteome</keyword>
<dbReference type="GO" id="GO:0046872">
    <property type="term" value="F:metal ion binding"/>
    <property type="evidence" value="ECO:0007669"/>
    <property type="project" value="UniProtKB-KW"/>
</dbReference>
<dbReference type="GO" id="GO:0016491">
    <property type="term" value="F:oxidoreductase activity"/>
    <property type="evidence" value="ECO:0007669"/>
    <property type="project" value="InterPro"/>
</dbReference>
<accession>A0A239M792</accession>
<dbReference type="InterPro" id="IPR017927">
    <property type="entry name" value="FAD-bd_FR_type"/>
</dbReference>
<evidence type="ECO:0000259" key="6">
    <source>
        <dbReference type="PROSITE" id="PS51384"/>
    </source>
</evidence>
<sequence>MNTLAVKVVKKTKEAEDIYSFELASADGKPLPPFSAGSHIDVQVRPDLVRQYSLCNDPTESHRYLIAVLRDPNSRGGSVAVHDSINEGDTITISEPRNHFPLNQAKHYLLFAGGIGVTPILC</sequence>
<keyword evidence="5" id="KW-0411">Iron-sulfur</keyword>
<dbReference type="GO" id="GO:0051537">
    <property type="term" value="F:2 iron, 2 sulfur cluster binding"/>
    <property type="evidence" value="ECO:0007669"/>
    <property type="project" value="UniProtKB-KW"/>
</dbReference>
<dbReference type="PANTHER" id="PTHR47354:SF1">
    <property type="entry name" value="CARNITINE MONOOXYGENASE REDUCTASE SUBUNIT"/>
    <property type="match status" value="1"/>
</dbReference>
<proteinExistence type="predicted"/>
<evidence type="ECO:0000256" key="3">
    <source>
        <dbReference type="ARBA" id="ARBA00022723"/>
    </source>
</evidence>
<dbReference type="PROSITE" id="PS51384">
    <property type="entry name" value="FAD_FR"/>
    <property type="match status" value="1"/>
</dbReference>
<dbReference type="PANTHER" id="PTHR47354">
    <property type="entry name" value="NADH OXIDOREDUCTASE HCR"/>
    <property type="match status" value="1"/>
</dbReference>
<evidence type="ECO:0000313" key="8">
    <source>
        <dbReference type="Proteomes" id="UP000198284"/>
    </source>
</evidence>
<evidence type="ECO:0000256" key="4">
    <source>
        <dbReference type="ARBA" id="ARBA00023004"/>
    </source>
</evidence>
<dbReference type="InterPro" id="IPR050415">
    <property type="entry name" value="MRET"/>
</dbReference>
<name>A0A239M792_9BURK</name>
<keyword evidence="2" id="KW-0001">2Fe-2S</keyword>
<dbReference type="SUPFAM" id="SSF63380">
    <property type="entry name" value="Riboflavin synthase domain-like"/>
    <property type="match status" value="1"/>
</dbReference>